<organism evidence="3 4">
    <name type="scientific">Didymella heteroderae</name>
    <dbReference type="NCBI Taxonomy" id="1769908"/>
    <lineage>
        <taxon>Eukaryota</taxon>
        <taxon>Fungi</taxon>
        <taxon>Dikarya</taxon>
        <taxon>Ascomycota</taxon>
        <taxon>Pezizomycotina</taxon>
        <taxon>Dothideomycetes</taxon>
        <taxon>Pleosporomycetidae</taxon>
        <taxon>Pleosporales</taxon>
        <taxon>Pleosporineae</taxon>
        <taxon>Didymellaceae</taxon>
        <taxon>Didymella</taxon>
    </lineage>
</organism>
<evidence type="ECO:0000313" key="3">
    <source>
        <dbReference type="EMBL" id="KAF3047425.1"/>
    </source>
</evidence>
<dbReference type="InterPro" id="IPR013083">
    <property type="entry name" value="Znf_RING/FYVE/PHD"/>
</dbReference>
<evidence type="ECO:0000259" key="2">
    <source>
        <dbReference type="PROSITE" id="PS50089"/>
    </source>
</evidence>
<sequence length="255" mass="28950">MGVVKRHGTPKELGLLSHGGVIEIKALRVHRSFAVHENLLCTTSNLFKERLEKHRKSIDRECPTCLEELEPMQADIAFYRSKRGQSMHSYCFEEWKGSQAGEITCPMCRQIWETPLTDVLDLPTTDLDPEALQTNLDWQYTDRCPSLDASPQYTEEFNVRLLKALPVACILQDHCFWGMLVAMSMGVLQSKGNSGFRLDSVKYAFETTDFVQIFMKVLGEAIASSHGTNVDRQQLLCEMTGDNYYLEVSEADETP</sequence>
<accession>A0A9P4X0M7</accession>
<dbReference type="SUPFAM" id="SSF57850">
    <property type="entry name" value="RING/U-box"/>
    <property type="match status" value="1"/>
</dbReference>
<dbReference type="Proteomes" id="UP000758155">
    <property type="component" value="Unassembled WGS sequence"/>
</dbReference>
<keyword evidence="1" id="KW-0479">Metal-binding</keyword>
<name>A0A9P4X0M7_9PLEO</name>
<dbReference type="EMBL" id="SWKV01000002">
    <property type="protein sequence ID" value="KAF3047425.1"/>
    <property type="molecule type" value="Genomic_DNA"/>
</dbReference>
<dbReference type="Gene3D" id="3.30.40.10">
    <property type="entry name" value="Zinc/RING finger domain, C3HC4 (zinc finger)"/>
    <property type="match status" value="1"/>
</dbReference>
<evidence type="ECO:0000313" key="4">
    <source>
        <dbReference type="Proteomes" id="UP000758155"/>
    </source>
</evidence>
<dbReference type="PANTHER" id="PTHR21540:SF0">
    <property type="entry name" value="PHD FAMILY PROTEIN"/>
    <property type="match status" value="1"/>
</dbReference>
<dbReference type="PANTHER" id="PTHR21540">
    <property type="entry name" value="RING FINGER AND SWIM DOMAIN-CONTAINING PROTEIN 2"/>
    <property type="match status" value="1"/>
</dbReference>
<proteinExistence type="predicted"/>
<evidence type="ECO:0000256" key="1">
    <source>
        <dbReference type="PROSITE-ProRule" id="PRU00175"/>
    </source>
</evidence>
<dbReference type="InterPro" id="IPR001841">
    <property type="entry name" value="Znf_RING"/>
</dbReference>
<reference evidence="3" key="1">
    <citation type="submission" date="2019-04" db="EMBL/GenBank/DDBJ databases">
        <title>Sequencing of skin fungus with MAO and IRED activity.</title>
        <authorList>
            <person name="Marsaioli A.J."/>
            <person name="Bonatto J.M.C."/>
            <person name="Reis Junior O."/>
        </authorList>
    </citation>
    <scope>NUCLEOTIDE SEQUENCE</scope>
    <source>
        <strain evidence="3">28M1</strain>
    </source>
</reference>
<keyword evidence="4" id="KW-1185">Reference proteome</keyword>
<protein>
    <recommendedName>
        <fullName evidence="2">RING-type domain-containing protein</fullName>
    </recommendedName>
</protein>
<dbReference type="GO" id="GO:0008270">
    <property type="term" value="F:zinc ion binding"/>
    <property type="evidence" value="ECO:0007669"/>
    <property type="project" value="UniProtKB-KW"/>
</dbReference>
<comment type="caution">
    <text evidence="3">The sequence shown here is derived from an EMBL/GenBank/DDBJ whole genome shotgun (WGS) entry which is preliminary data.</text>
</comment>
<keyword evidence="1" id="KW-0863">Zinc-finger</keyword>
<keyword evidence="1" id="KW-0862">Zinc</keyword>
<dbReference type="AlphaFoldDB" id="A0A9P4X0M7"/>
<dbReference type="PROSITE" id="PS50089">
    <property type="entry name" value="ZF_RING_2"/>
    <property type="match status" value="1"/>
</dbReference>
<dbReference type="GO" id="GO:0061630">
    <property type="term" value="F:ubiquitin protein ligase activity"/>
    <property type="evidence" value="ECO:0007669"/>
    <property type="project" value="InterPro"/>
</dbReference>
<gene>
    <name evidence="3" type="ORF">E8E12_005427</name>
</gene>
<dbReference type="OrthoDB" id="2122982at2759"/>
<dbReference type="InterPro" id="IPR039903">
    <property type="entry name" value="Zswim2"/>
</dbReference>
<feature type="domain" description="RING-type" evidence="2">
    <location>
        <begin position="62"/>
        <end position="109"/>
    </location>
</feature>